<comment type="caution">
    <text evidence="3">The sequence shown here is derived from an EMBL/GenBank/DDBJ whole genome shotgun (WGS) entry which is preliminary data.</text>
</comment>
<feature type="chain" id="PRO_5018267867" description="DUF3999 family protein" evidence="2">
    <location>
        <begin position="21"/>
        <end position="411"/>
    </location>
</feature>
<dbReference type="Proteomes" id="UP000270856">
    <property type="component" value="Unassembled WGS sequence"/>
</dbReference>
<evidence type="ECO:0000313" key="4">
    <source>
        <dbReference type="Proteomes" id="UP000270856"/>
    </source>
</evidence>
<feature type="transmembrane region" description="Helical" evidence="1">
    <location>
        <begin position="383"/>
        <end position="404"/>
    </location>
</feature>
<accession>A0A3N4P0S9</accession>
<reference evidence="3 4" key="1">
    <citation type="submission" date="2018-11" db="EMBL/GenBank/DDBJ databases">
        <title>Aureibaculum marinum gen. nov., sp. nov., a member of the family Flavobacteriaceae isolated from the Bohai Sea.</title>
        <authorList>
            <person name="Ji X."/>
        </authorList>
    </citation>
    <scope>NUCLEOTIDE SEQUENCE [LARGE SCALE GENOMIC DNA]</scope>
    <source>
        <strain evidence="3 4">BH-SD17</strain>
    </source>
</reference>
<proteinExistence type="predicted"/>
<evidence type="ECO:0000313" key="3">
    <source>
        <dbReference type="EMBL" id="RPD98170.1"/>
    </source>
</evidence>
<keyword evidence="1" id="KW-0472">Membrane</keyword>
<dbReference type="AlphaFoldDB" id="A0A3N4P0S9"/>
<sequence length="411" mass="48217">MKMKTINFILLLLFSTFVTAQQYVMGTLSNVNNDGLYEIRIPNEIRSFSNRNLSNFRIVDDSDNEIPYFIRHKDETITINKFEKFEIITKQIVKDSISVYVIKSPYKTLNQLVLEIANYNGSKNYKLLGSNNQKEWFGIVNSSSLSELQHPNKTSIFKRISFPKCTYSYLKIIFNNTNSLPINILNIGNSKNSYRNEPLQEVKYTSKVITEISDKKITKVHFDFKNKEIINQVFFKITKPELYNRRAKIYKIDTREVKGKKENYKQYITQFYLNSNSTNSFKIPELHENNVYIEIENKDNSPLTIKDVLFYQNPLYIVVPLKANKTYTVKTGIKSLKAPQYDLSFFKNEISNTLPRVDIEHIEIKNMPTTPSKIATDFWKKPWFMWLCIAIAGIVIFYFTISLVKDLRKDN</sequence>
<keyword evidence="1" id="KW-0812">Transmembrane</keyword>
<dbReference type="EMBL" id="RPFJ01000007">
    <property type="protein sequence ID" value="RPD98170.1"/>
    <property type="molecule type" value="Genomic_DNA"/>
</dbReference>
<evidence type="ECO:0000256" key="1">
    <source>
        <dbReference type="SAM" id="Phobius"/>
    </source>
</evidence>
<keyword evidence="4" id="KW-1185">Reference proteome</keyword>
<keyword evidence="1" id="KW-1133">Transmembrane helix</keyword>
<organism evidence="3 4">
    <name type="scientific">Aureibaculum marinum</name>
    <dbReference type="NCBI Taxonomy" id="2487930"/>
    <lineage>
        <taxon>Bacteria</taxon>
        <taxon>Pseudomonadati</taxon>
        <taxon>Bacteroidota</taxon>
        <taxon>Flavobacteriia</taxon>
        <taxon>Flavobacteriales</taxon>
        <taxon>Flavobacteriaceae</taxon>
        <taxon>Aureibaculum</taxon>
    </lineage>
</organism>
<name>A0A3N4P0S9_9FLAO</name>
<gene>
    <name evidence="3" type="ORF">EGM88_06660</name>
</gene>
<evidence type="ECO:0000256" key="2">
    <source>
        <dbReference type="SAM" id="SignalP"/>
    </source>
</evidence>
<keyword evidence="2" id="KW-0732">Signal</keyword>
<evidence type="ECO:0008006" key="5">
    <source>
        <dbReference type="Google" id="ProtNLM"/>
    </source>
</evidence>
<feature type="signal peptide" evidence="2">
    <location>
        <begin position="1"/>
        <end position="20"/>
    </location>
</feature>
<protein>
    <recommendedName>
        <fullName evidence="5">DUF3999 family protein</fullName>
    </recommendedName>
</protein>